<keyword evidence="1" id="KW-0732">Signal</keyword>
<feature type="signal peptide" evidence="1">
    <location>
        <begin position="1"/>
        <end position="25"/>
    </location>
</feature>
<organism evidence="3 4">
    <name type="scientific">Tahibacter amnicola</name>
    <dbReference type="NCBI Taxonomy" id="2976241"/>
    <lineage>
        <taxon>Bacteria</taxon>
        <taxon>Pseudomonadati</taxon>
        <taxon>Pseudomonadota</taxon>
        <taxon>Gammaproteobacteria</taxon>
        <taxon>Lysobacterales</taxon>
        <taxon>Rhodanobacteraceae</taxon>
        <taxon>Tahibacter</taxon>
    </lineage>
</organism>
<evidence type="ECO:0000259" key="2">
    <source>
        <dbReference type="Pfam" id="PF08332"/>
    </source>
</evidence>
<dbReference type="SUPFAM" id="SSF54427">
    <property type="entry name" value="NTF2-like"/>
    <property type="match status" value="1"/>
</dbReference>
<dbReference type="NCBIfam" id="TIGR02246">
    <property type="entry name" value="SgcJ/EcaC family oxidoreductase"/>
    <property type="match status" value="1"/>
</dbReference>
<dbReference type="RefSeq" id="WP_261695919.1">
    <property type="nucleotide sequence ID" value="NZ_CP104694.1"/>
</dbReference>
<dbReference type="Proteomes" id="UP001064632">
    <property type="component" value="Chromosome"/>
</dbReference>
<dbReference type="PROSITE" id="PS51257">
    <property type="entry name" value="PROKAR_LIPOPROTEIN"/>
    <property type="match status" value="1"/>
</dbReference>
<evidence type="ECO:0000313" key="3">
    <source>
        <dbReference type="EMBL" id="UXI68961.1"/>
    </source>
</evidence>
<protein>
    <submittedName>
        <fullName evidence="3">SgcJ/EcaC family oxidoreductase</fullName>
    </submittedName>
</protein>
<dbReference type="Pfam" id="PF08332">
    <property type="entry name" value="CaMKII_AD"/>
    <property type="match status" value="1"/>
</dbReference>
<name>A0ABY6BG04_9GAMM</name>
<dbReference type="InterPro" id="IPR011944">
    <property type="entry name" value="Steroid_delta5-4_isomerase"/>
</dbReference>
<dbReference type="InterPro" id="IPR032710">
    <property type="entry name" value="NTF2-like_dom_sf"/>
</dbReference>
<dbReference type="InterPro" id="IPR013543">
    <property type="entry name" value="Ca/CaM-dep_prot_kinase-assoc"/>
</dbReference>
<evidence type="ECO:0000256" key="1">
    <source>
        <dbReference type="SAM" id="SignalP"/>
    </source>
</evidence>
<feature type="chain" id="PRO_5046211233" evidence="1">
    <location>
        <begin position="26"/>
        <end position="180"/>
    </location>
</feature>
<sequence length="180" mass="19557">MRTLKKTVAVLVPLLLLGCAGSATRPDAAGAQAAPPAPAPAEAAPVAPVETSAANCVVPRQAEVIALFDRWNDSLKTGDPNKVVANYAADGVLLPTLSNQPRSNHAEMREYFVHFLAKRPSGTIDRRWIRTGCNVAQDVGLYTFRFGDNTEVKARYSYFYALIGGRWLITHHHSSAMPEK</sequence>
<keyword evidence="4" id="KW-1185">Reference proteome</keyword>
<proteinExistence type="predicted"/>
<evidence type="ECO:0000313" key="4">
    <source>
        <dbReference type="Proteomes" id="UP001064632"/>
    </source>
</evidence>
<reference evidence="3" key="1">
    <citation type="submission" date="2022-09" db="EMBL/GenBank/DDBJ databases">
        <title>Tahibacter sp. nov., isolated from a fresh water.</title>
        <authorList>
            <person name="Baek J.H."/>
            <person name="Lee J.K."/>
            <person name="Kim J.M."/>
            <person name="Jeon C.O."/>
        </authorList>
    </citation>
    <scope>NUCLEOTIDE SEQUENCE</scope>
    <source>
        <strain evidence="3">W38</strain>
    </source>
</reference>
<feature type="domain" description="Calcium/calmodulin-dependent protein kinase II association-domain" evidence="2">
    <location>
        <begin position="60"/>
        <end position="178"/>
    </location>
</feature>
<dbReference type="Gene3D" id="3.10.450.50">
    <property type="match status" value="1"/>
</dbReference>
<gene>
    <name evidence="3" type="ORF">N4264_04725</name>
</gene>
<dbReference type="EMBL" id="CP104694">
    <property type="protein sequence ID" value="UXI68961.1"/>
    <property type="molecule type" value="Genomic_DNA"/>
</dbReference>
<accession>A0ABY6BG04</accession>